<dbReference type="InParanoid" id="A0A672TW44"/>
<protein>
    <submittedName>
        <fullName evidence="1">Uncharacterized protein</fullName>
    </submittedName>
</protein>
<keyword evidence="2" id="KW-1185">Reference proteome</keyword>
<reference evidence="1" key="2">
    <citation type="submission" date="2025-08" db="UniProtKB">
        <authorList>
            <consortium name="Ensembl"/>
        </authorList>
    </citation>
    <scope>IDENTIFICATION</scope>
</reference>
<dbReference type="Proteomes" id="UP000472266">
    <property type="component" value="Chromosome 12"/>
</dbReference>
<reference evidence="1 2" key="1">
    <citation type="submission" date="2019-11" db="EMBL/GenBank/DDBJ databases">
        <title>Strigops habroptila (kakapo) genome, bStrHab1, primary haplotype, v2.</title>
        <authorList>
            <person name="Jarvis E.D."/>
            <person name="Howard J."/>
            <person name="Rhie A."/>
            <person name="Phillippy A."/>
            <person name="Korlach J."/>
            <person name="Digby A."/>
            <person name="Iorns D."/>
            <person name="Eason D."/>
            <person name="Robertson B."/>
            <person name="Raemaekers T."/>
            <person name="Howe K."/>
            <person name="Lewin H."/>
            <person name="Damas J."/>
            <person name="Hastie A."/>
            <person name="Tracey A."/>
            <person name="Chow W."/>
            <person name="Fedrigo O."/>
        </authorList>
    </citation>
    <scope>NUCLEOTIDE SEQUENCE [LARGE SCALE GENOMIC DNA]</scope>
</reference>
<evidence type="ECO:0000313" key="1">
    <source>
        <dbReference type="Ensembl" id="ENSSHBP00005006366.1"/>
    </source>
</evidence>
<organism evidence="1 2">
    <name type="scientific">Strigops habroptila</name>
    <name type="common">Kakapo</name>
    <dbReference type="NCBI Taxonomy" id="2489341"/>
    <lineage>
        <taxon>Eukaryota</taxon>
        <taxon>Metazoa</taxon>
        <taxon>Chordata</taxon>
        <taxon>Craniata</taxon>
        <taxon>Vertebrata</taxon>
        <taxon>Euteleostomi</taxon>
        <taxon>Archelosauria</taxon>
        <taxon>Archosauria</taxon>
        <taxon>Dinosauria</taxon>
        <taxon>Saurischia</taxon>
        <taxon>Theropoda</taxon>
        <taxon>Coelurosauria</taxon>
        <taxon>Aves</taxon>
        <taxon>Neognathae</taxon>
        <taxon>Neoaves</taxon>
        <taxon>Telluraves</taxon>
        <taxon>Australaves</taxon>
        <taxon>Psittaciformes</taxon>
        <taxon>Psittacidae</taxon>
        <taxon>Strigops</taxon>
    </lineage>
</organism>
<sequence>MGLGVGFPARFGALEGSRDLAKVSYLSFLSMCREKEASHWDGGSRMLSSPECFILMRIFWTQSEYAWLVVSPGNAYCWAGEQTRAGFTLFL</sequence>
<reference evidence="1" key="3">
    <citation type="submission" date="2025-09" db="UniProtKB">
        <authorList>
            <consortium name="Ensembl"/>
        </authorList>
    </citation>
    <scope>IDENTIFICATION</scope>
</reference>
<name>A0A672TW44_STRHB</name>
<dbReference type="AlphaFoldDB" id="A0A672TW44"/>
<proteinExistence type="predicted"/>
<accession>A0A672TW44</accession>
<dbReference type="Ensembl" id="ENSSHBT00005007687.1">
    <property type="protein sequence ID" value="ENSSHBP00005006366.1"/>
    <property type="gene ID" value="ENSSHBG00005005564.1"/>
</dbReference>
<evidence type="ECO:0000313" key="2">
    <source>
        <dbReference type="Proteomes" id="UP000472266"/>
    </source>
</evidence>